<evidence type="ECO:0000256" key="7">
    <source>
        <dbReference type="ARBA" id="ARBA00023102"/>
    </source>
</evidence>
<dbReference type="EC" id="5.3.1.16" evidence="9 11"/>
<accession>A0A432MFY6</accession>
<comment type="similarity">
    <text evidence="4 9 10">Belongs to the HisA/HisF family.</text>
</comment>
<evidence type="ECO:0000256" key="8">
    <source>
        <dbReference type="ARBA" id="ARBA00023235"/>
    </source>
</evidence>
<dbReference type="InterPro" id="IPR044524">
    <property type="entry name" value="Isoase_HisA-like"/>
</dbReference>
<dbReference type="OrthoDB" id="9781903at2"/>
<dbReference type="HAMAP" id="MF_01014">
    <property type="entry name" value="HisA"/>
    <property type="match status" value="1"/>
</dbReference>
<evidence type="ECO:0000256" key="6">
    <source>
        <dbReference type="ARBA" id="ARBA00022605"/>
    </source>
</evidence>
<dbReference type="InterPro" id="IPR023016">
    <property type="entry name" value="HisA/PriA"/>
</dbReference>
<evidence type="ECO:0000256" key="9">
    <source>
        <dbReference type="HAMAP-Rule" id="MF_01014"/>
    </source>
</evidence>
<evidence type="ECO:0000256" key="5">
    <source>
        <dbReference type="ARBA" id="ARBA00022490"/>
    </source>
</evidence>
<dbReference type="GO" id="GO:0000105">
    <property type="term" value="P:L-histidine biosynthetic process"/>
    <property type="evidence" value="ECO:0007669"/>
    <property type="project" value="UniProtKB-UniRule"/>
</dbReference>
<proteinExistence type="inferred from homology"/>
<comment type="pathway">
    <text evidence="3 9 11">Amino-acid biosynthesis; L-histidine biosynthesis; L-histidine from 5-phospho-alpha-D-ribose 1-diphosphate: step 4/9.</text>
</comment>
<dbReference type="PANTHER" id="PTHR43090">
    <property type="entry name" value="1-(5-PHOSPHORIBOSYL)-5-[(5-PHOSPHORIBOSYLAMINO)METHYLIDENEAMINO] IMIDAZOLE-4-CARBOXAMIDE ISOMERASE"/>
    <property type="match status" value="1"/>
</dbReference>
<evidence type="ECO:0000256" key="4">
    <source>
        <dbReference type="ARBA" id="ARBA00009667"/>
    </source>
</evidence>
<dbReference type="Proteomes" id="UP000280296">
    <property type="component" value="Unassembled WGS sequence"/>
</dbReference>
<dbReference type="UniPathway" id="UPA00031">
    <property type="reaction ID" value="UER00009"/>
</dbReference>
<keyword evidence="7 9" id="KW-0368">Histidine biosynthesis</keyword>
<keyword evidence="6 9" id="KW-0028">Amino-acid biosynthesis</keyword>
<dbReference type="PANTHER" id="PTHR43090:SF2">
    <property type="entry name" value="1-(5-PHOSPHORIBOSYL)-5-[(5-PHOSPHORIBOSYLAMINO)METHYLIDENEAMINO] IMIDAZOLE-4-CARBOXAMIDE ISOMERASE"/>
    <property type="match status" value="1"/>
</dbReference>
<evidence type="ECO:0000256" key="11">
    <source>
        <dbReference type="RuleBase" id="RU003658"/>
    </source>
</evidence>
<dbReference type="CDD" id="cd04732">
    <property type="entry name" value="HisA"/>
    <property type="match status" value="1"/>
</dbReference>
<protein>
    <recommendedName>
        <fullName evidence="9 11">1-(5-phosphoribosyl)-5-[(5-phosphoribosylamino)methylideneamino] imidazole-4-carboxamide isomerase</fullName>
        <ecNumber evidence="9 11">5.3.1.16</ecNumber>
    </recommendedName>
    <alternativeName>
        <fullName evidence="9">Phosphoribosylformimino-5-aminoimidazole carboxamide ribotide isomerase</fullName>
    </alternativeName>
</protein>
<feature type="active site" description="Proton acceptor" evidence="9">
    <location>
        <position position="11"/>
    </location>
</feature>
<dbReference type="InterPro" id="IPR013785">
    <property type="entry name" value="Aldolase_TIM"/>
</dbReference>
<dbReference type="EMBL" id="RYZH01000042">
    <property type="protein sequence ID" value="RUL85060.1"/>
    <property type="molecule type" value="Genomic_DNA"/>
</dbReference>
<comment type="catalytic activity">
    <reaction evidence="1 9 11">
        <text>1-(5-phospho-beta-D-ribosyl)-5-[(5-phospho-beta-D-ribosylamino)methylideneamino]imidazole-4-carboxamide = 5-[(5-phospho-1-deoxy-D-ribulos-1-ylimino)methylamino]-1-(5-phospho-beta-D-ribosyl)imidazole-4-carboxamide</text>
        <dbReference type="Rhea" id="RHEA:15469"/>
        <dbReference type="ChEBI" id="CHEBI:58435"/>
        <dbReference type="ChEBI" id="CHEBI:58525"/>
        <dbReference type="EC" id="5.3.1.16"/>
    </reaction>
</comment>
<evidence type="ECO:0000313" key="12">
    <source>
        <dbReference type="EMBL" id="RUL85060.1"/>
    </source>
</evidence>
<gene>
    <name evidence="9 12" type="primary">hisA</name>
    <name evidence="12" type="ORF">TsocGM_19155</name>
</gene>
<evidence type="ECO:0000256" key="10">
    <source>
        <dbReference type="RuleBase" id="RU003657"/>
    </source>
</evidence>
<feature type="active site" description="Proton donor" evidence="9">
    <location>
        <position position="132"/>
    </location>
</feature>
<name>A0A432MFY6_9BACT</name>
<evidence type="ECO:0000256" key="1">
    <source>
        <dbReference type="ARBA" id="ARBA00000901"/>
    </source>
</evidence>
<sequence length="246" mass="26441">MKPMQVIPAIDLRGGRCVRLRQGDYDRETVFGEDPAAMAGHWQQEGATRLHLVDLDGAKTGRPANVEVVRAILDRVGIPCQLGGGVRTRETLEAWLDAGLDRVIVGTQALKDPDWFAQMAERHPGRLVLGLDARDGRVATEGWLDVSTVEATELAGRFDGLPLAAVIYTDIARDGMLEGPNLEATEALASRLKTPVIASGGVGSLEDIQRLATLPVAGVIVGRALYDGRFRLSEARTCAGEEPKTP</sequence>
<dbReference type="Gene3D" id="3.20.20.70">
    <property type="entry name" value="Aldolase class I"/>
    <property type="match status" value="1"/>
</dbReference>
<dbReference type="Pfam" id="PF00977">
    <property type="entry name" value="His_biosynth"/>
    <property type="match status" value="1"/>
</dbReference>
<organism evidence="12 13">
    <name type="scientific">Tautonia sociabilis</name>
    <dbReference type="NCBI Taxonomy" id="2080755"/>
    <lineage>
        <taxon>Bacteria</taxon>
        <taxon>Pseudomonadati</taxon>
        <taxon>Planctomycetota</taxon>
        <taxon>Planctomycetia</taxon>
        <taxon>Isosphaerales</taxon>
        <taxon>Isosphaeraceae</taxon>
        <taxon>Tautonia</taxon>
    </lineage>
</organism>
<comment type="subcellular location">
    <subcellularLocation>
        <location evidence="2 9 11">Cytoplasm</location>
    </subcellularLocation>
</comment>
<dbReference type="SUPFAM" id="SSF51366">
    <property type="entry name" value="Ribulose-phoshate binding barrel"/>
    <property type="match status" value="1"/>
</dbReference>
<dbReference type="InterPro" id="IPR006063">
    <property type="entry name" value="HisA_bact_arch"/>
</dbReference>
<keyword evidence="13" id="KW-1185">Reference proteome</keyword>
<evidence type="ECO:0000313" key="13">
    <source>
        <dbReference type="Proteomes" id="UP000280296"/>
    </source>
</evidence>
<reference evidence="12 13" key="1">
    <citation type="submission" date="2018-12" db="EMBL/GenBank/DDBJ databases">
        <authorList>
            <person name="Toschakov S.V."/>
        </authorList>
    </citation>
    <scope>NUCLEOTIDE SEQUENCE [LARGE SCALE GENOMIC DNA]</scope>
    <source>
        <strain evidence="12 13">GM2012</strain>
    </source>
</reference>
<dbReference type="AlphaFoldDB" id="A0A432MFY6"/>
<dbReference type="GO" id="GO:0005737">
    <property type="term" value="C:cytoplasm"/>
    <property type="evidence" value="ECO:0007669"/>
    <property type="project" value="UniProtKB-SubCell"/>
</dbReference>
<dbReference type="InterPro" id="IPR011060">
    <property type="entry name" value="RibuloseP-bd_barrel"/>
</dbReference>
<evidence type="ECO:0000256" key="3">
    <source>
        <dbReference type="ARBA" id="ARBA00005133"/>
    </source>
</evidence>
<dbReference type="GO" id="GO:0000162">
    <property type="term" value="P:L-tryptophan biosynthetic process"/>
    <property type="evidence" value="ECO:0007669"/>
    <property type="project" value="TreeGrafter"/>
</dbReference>
<reference evidence="12 13" key="2">
    <citation type="submission" date="2019-01" db="EMBL/GenBank/DDBJ databases">
        <title>Tautonia sociabilis, a novel thermotolerant planctomycete of Isosphaeraceae family, isolated from a 4000 m deep subterranean habitat.</title>
        <authorList>
            <person name="Kovaleva O.L."/>
            <person name="Elcheninov A.G."/>
            <person name="Van Heerden E."/>
            <person name="Toshchakov S.V."/>
            <person name="Novikov A."/>
            <person name="Bonch-Osmolovskaya E.A."/>
            <person name="Kublanov I.V."/>
        </authorList>
    </citation>
    <scope>NUCLEOTIDE SEQUENCE [LARGE SCALE GENOMIC DNA]</scope>
    <source>
        <strain evidence="12 13">GM2012</strain>
    </source>
</reference>
<keyword evidence="5 9" id="KW-0963">Cytoplasm</keyword>
<evidence type="ECO:0000256" key="2">
    <source>
        <dbReference type="ARBA" id="ARBA00004496"/>
    </source>
</evidence>
<dbReference type="NCBIfam" id="NF010112">
    <property type="entry name" value="PRK13585.1"/>
    <property type="match status" value="1"/>
</dbReference>
<dbReference type="FunFam" id="3.20.20.70:FF:000009">
    <property type="entry name" value="1-(5-phosphoribosyl)-5-[(5-phosphoribosylamino)methylideneamino] imidazole-4-carboxamide isomerase"/>
    <property type="match status" value="1"/>
</dbReference>
<dbReference type="GO" id="GO:0003949">
    <property type="term" value="F:1-(5-phosphoribosyl)-5-[(5-phosphoribosylamino)methylideneamino]imidazole-4-carboxamide isomerase activity"/>
    <property type="evidence" value="ECO:0007669"/>
    <property type="project" value="UniProtKB-UniRule"/>
</dbReference>
<dbReference type="InterPro" id="IPR006062">
    <property type="entry name" value="His_biosynth"/>
</dbReference>
<dbReference type="NCBIfam" id="TIGR00007">
    <property type="entry name" value="1-(5-phosphoribosyl)-5-[(5-phosphoribosylamino)methylideneamino]imidazole-4-carboxamide isomerase"/>
    <property type="match status" value="1"/>
</dbReference>
<comment type="caution">
    <text evidence="12">The sequence shown here is derived from an EMBL/GenBank/DDBJ whole genome shotgun (WGS) entry which is preliminary data.</text>
</comment>
<keyword evidence="8 9" id="KW-0413">Isomerase</keyword>